<dbReference type="InterPro" id="IPR013187">
    <property type="entry name" value="F-box-assoc_dom_typ3"/>
</dbReference>
<dbReference type="PANTHER" id="PTHR31672:SF13">
    <property type="entry name" value="F-BOX PROTEIN CPR30-LIKE"/>
    <property type="match status" value="1"/>
</dbReference>
<evidence type="ECO:0000313" key="2">
    <source>
        <dbReference type="EMBL" id="OTG13637.1"/>
    </source>
</evidence>
<dbReference type="InterPro" id="IPR017451">
    <property type="entry name" value="F-box-assoc_interact_dom"/>
</dbReference>
<organism evidence="2 3">
    <name type="scientific">Helianthus annuus</name>
    <name type="common">Common sunflower</name>
    <dbReference type="NCBI Taxonomy" id="4232"/>
    <lineage>
        <taxon>Eukaryota</taxon>
        <taxon>Viridiplantae</taxon>
        <taxon>Streptophyta</taxon>
        <taxon>Embryophyta</taxon>
        <taxon>Tracheophyta</taxon>
        <taxon>Spermatophyta</taxon>
        <taxon>Magnoliopsida</taxon>
        <taxon>eudicotyledons</taxon>
        <taxon>Gunneridae</taxon>
        <taxon>Pentapetalae</taxon>
        <taxon>asterids</taxon>
        <taxon>campanulids</taxon>
        <taxon>Asterales</taxon>
        <taxon>Asteraceae</taxon>
        <taxon>Asteroideae</taxon>
        <taxon>Heliantheae alliance</taxon>
        <taxon>Heliantheae</taxon>
        <taxon>Helianthus</taxon>
    </lineage>
</organism>
<dbReference type="PANTHER" id="PTHR31672">
    <property type="entry name" value="BNACNNG10540D PROTEIN"/>
    <property type="match status" value="1"/>
</dbReference>
<dbReference type="EMBL" id="CM007898">
    <property type="protein sequence ID" value="OTG13637.1"/>
    <property type="molecule type" value="Genomic_DNA"/>
</dbReference>
<evidence type="ECO:0000313" key="3">
    <source>
        <dbReference type="Proteomes" id="UP000215914"/>
    </source>
</evidence>
<proteinExistence type="predicted"/>
<name>A0A251TR85_HELAN</name>
<dbReference type="Pfam" id="PF08268">
    <property type="entry name" value="FBA_3"/>
    <property type="match status" value="1"/>
</dbReference>
<dbReference type="Proteomes" id="UP000215914">
    <property type="component" value="Chromosome 9"/>
</dbReference>
<dbReference type="AlphaFoldDB" id="A0A251TR85"/>
<feature type="domain" description="F-box associated beta-propeller type 3" evidence="1">
    <location>
        <begin position="83"/>
        <end position="300"/>
    </location>
</feature>
<dbReference type="InParanoid" id="A0A251TR85"/>
<dbReference type="SUPFAM" id="SSF81383">
    <property type="entry name" value="F-box domain"/>
    <property type="match status" value="1"/>
</dbReference>
<dbReference type="InterPro" id="IPR050796">
    <property type="entry name" value="SCF_F-box_component"/>
</dbReference>
<accession>A0A251TR85</accession>
<gene>
    <name evidence="2" type="ORF">HannXRQ_Chr09g0240351</name>
</gene>
<dbReference type="InterPro" id="IPR036047">
    <property type="entry name" value="F-box-like_dom_sf"/>
</dbReference>
<sequence length="370" mass="42499">MKKLKGCLYSTSESNTKLPDLGPDLIMSEILPRLPAKCVGRAKKVCKEWLSCISSKEFVMMHCRHMCKGSRQKILSIGQESCFISSPGVDLVDEKTMITLPFHVRPFDVWILSSLNGLLCVCLRNTFEMLIWNPLIRSCINISDSKSYGFFKIYSDAVGLYIDSSNDYRVLHIKRGRFTVDVMAYSRRTSHWKRIPFLQKRHYHTNGYVWSGGGGTFCEDGLYFTVFQFWLAGDIVIIRFDVNTETLSEIGFPYVGNGETCQGNLVNMNNKLHVFVSHGFIDMAVDLWRYEGEHWTKVMLFPKISYIPTPVWCSITHVSSEENCFVMTDWGEVYEIDLNKKTCDLFIPSDWNHAIRTAMYVETIVPASLQ</sequence>
<keyword evidence="3" id="KW-1185">Reference proteome</keyword>
<reference evidence="3" key="1">
    <citation type="journal article" date="2017" name="Nature">
        <title>The sunflower genome provides insights into oil metabolism, flowering and Asterid evolution.</title>
        <authorList>
            <person name="Badouin H."/>
            <person name="Gouzy J."/>
            <person name="Grassa C.J."/>
            <person name="Murat F."/>
            <person name="Staton S.E."/>
            <person name="Cottret L."/>
            <person name="Lelandais-Briere C."/>
            <person name="Owens G.L."/>
            <person name="Carrere S."/>
            <person name="Mayjonade B."/>
            <person name="Legrand L."/>
            <person name="Gill N."/>
            <person name="Kane N.C."/>
            <person name="Bowers J.E."/>
            <person name="Hubner S."/>
            <person name="Bellec A."/>
            <person name="Berard A."/>
            <person name="Berges H."/>
            <person name="Blanchet N."/>
            <person name="Boniface M.C."/>
            <person name="Brunel D."/>
            <person name="Catrice O."/>
            <person name="Chaidir N."/>
            <person name="Claudel C."/>
            <person name="Donnadieu C."/>
            <person name="Faraut T."/>
            <person name="Fievet G."/>
            <person name="Helmstetter N."/>
            <person name="King M."/>
            <person name="Knapp S.J."/>
            <person name="Lai Z."/>
            <person name="Le Paslier M.C."/>
            <person name="Lippi Y."/>
            <person name="Lorenzon L."/>
            <person name="Mandel J.R."/>
            <person name="Marage G."/>
            <person name="Marchand G."/>
            <person name="Marquand E."/>
            <person name="Bret-Mestries E."/>
            <person name="Morien E."/>
            <person name="Nambeesan S."/>
            <person name="Nguyen T."/>
            <person name="Pegot-Espagnet P."/>
            <person name="Pouilly N."/>
            <person name="Raftis F."/>
            <person name="Sallet E."/>
            <person name="Schiex T."/>
            <person name="Thomas J."/>
            <person name="Vandecasteele C."/>
            <person name="Vares D."/>
            <person name="Vear F."/>
            <person name="Vautrin S."/>
            <person name="Crespi M."/>
            <person name="Mangin B."/>
            <person name="Burke J.M."/>
            <person name="Salse J."/>
            <person name="Munos S."/>
            <person name="Vincourt P."/>
            <person name="Rieseberg L.H."/>
            <person name="Langlade N.B."/>
        </authorList>
    </citation>
    <scope>NUCLEOTIDE SEQUENCE [LARGE SCALE GENOMIC DNA]</scope>
    <source>
        <strain evidence="3">cv. SF193</strain>
    </source>
</reference>
<dbReference type="NCBIfam" id="TIGR01640">
    <property type="entry name" value="F_box_assoc_1"/>
    <property type="match status" value="1"/>
</dbReference>
<evidence type="ECO:0000259" key="1">
    <source>
        <dbReference type="Pfam" id="PF08268"/>
    </source>
</evidence>
<protein>
    <submittedName>
        <fullName evidence="2">Putative F-box domain-containing protein</fullName>
    </submittedName>
</protein>